<keyword evidence="1" id="KW-1133">Transmembrane helix</keyword>
<keyword evidence="1" id="KW-0472">Membrane</keyword>
<gene>
    <name evidence="3" type="ORF">F0919_13275</name>
</gene>
<dbReference type="Gene3D" id="3.30.565.10">
    <property type="entry name" value="Histidine kinase-like ATPase, C-terminal domain"/>
    <property type="match status" value="1"/>
</dbReference>
<dbReference type="InterPro" id="IPR010559">
    <property type="entry name" value="Sig_transdc_His_kin_internal"/>
</dbReference>
<comment type="caution">
    <text evidence="3">The sequence shown here is derived from an EMBL/GenBank/DDBJ whole genome shotgun (WGS) entry which is preliminary data.</text>
</comment>
<keyword evidence="4" id="KW-1185">Reference proteome</keyword>
<organism evidence="3 4">
    <name type="scientific">Taibaiella lutea</name>
    <dbReference type="NCBI Taxonomy" id="2608001"/>
    <lineage>
        <taxon>Bacteria</taxon>
        <taxon>Pseudomonadati</taxon>
        <taxon>Bacteroidota</taxon>
        <taxon>Chitinophagia</taxon>
        <taxon>Chitinophagales</taxon>
        <taxon>Chitinophagaceae</taxon>
        <taxon>Taibaiella</taxon>
    </lineage>
</organism>
<evidence type="ECO:0000256" key="1">
    <source>
        <dbReference type="SAM" id="Phobius"/>
    </source>
</evidence>
<dbReference type="AlphaFoldDB" id="A0A5M6CEM5"/>
<feature type="domain" description="Signal transduction histidine kinase internal region" evidence="2">
    <location>
        <begin position="175"/>
        <end position="252"/>
    </location>
</feature>
<dbReference type="RefSeq" id="WP_150033254.1">
    <property type="nucleotide sequence ID" value="NZ_VWSH01000003.1"/>
</dbReference>
<feature type="transmembrane region" description="Helical" evidence="1">
    <location>
        <begin position="75"/>
        <end position="97"/>
    </location>
</feature>
<protein>
    <submittedName>
        <fullName evidence="3">Sensor histidine kinase</fullName>
    </submittedName>
</protein>
<dbReference type="PANTHER" id="PTHR34220:SF7">
    <property type="entry name" value="SENSOR HISTIDINE KINASE YPDA"/>
    <property type="match status" value="1"/>
</dbReference>
<dbReference type="InterPro" id="IPR036890">
    <property type="entry name" value="HATPase_C_sf"/>
</dbReference>
<sequence>MKKKSYSVILHVFCSLVFLFFPILSSPDFPDVKATISNPFGVNEVITHCLLLAFFYLSYFVLIPKLYFRQKYLGFGLSIIAYMILMILVLSFIFLRFPHLHIRHNPPPNNESFGPSPHDKPFQPWHPGDIPHVNLLRVVFFDYSMYLLIIVLFIAMLLKISQRWRQLQNEKLETELSYLKAQINPHFLFNTLNSIYALAIEKSDYTATAVVKLSGMMRYIISESNKHFVSLQKEINYIEDYIELQKFRLGNTVHINYRLTGAATGKEIAPLLLITFVENAFKYGVNPEKSSAIFTEINIENDSLSLMVVNNKVSYQMHKETSEGLGIKNTKHRLEMLYPGRYSLDIDDGPQKFIIHLQISLK</sequence>
<name>A0A5M6CEM5_9BACT</name>
<keyword evidence="3" id="KW-0808">Transferase</keyword>
<feature type="transmembrane region" description="Helical" evidence="1">
    <location>
        <begin position="143"/>
        <end position="161"/>
    </location>
</feature>
<dbReference type="PANTHER" id="PTHR34220">
    <property type="entry name" value="SENSOR HISTIDINE KINASE YPDA"/>
    <property type="match status" value="1"/>
</dbReference>
<dbReference type="Proteomes" id="UP000323632">
    <property type="component" value="Unassembled WGS sequence"/>
</dbReference>
<evidence type="ECO:0000259" key="2">
    <source>
        <dbReference type="Pfam" id="PF06580"/>
    </source>
</evidence>
<dbReference type="GO" id="GO:0016020">
    <property type="term" value="C:membrane"/>
    <property type="evidence" value="ECO:0007669"/>
    <property type="project" value="InterPro"/>
</dbReference>
<dbReference type="Pfam" id="PF06580">
    <property type="entry name" value="His_kinase"/>
    <property type="match status" value="1"/>
</dbReference>
<reference evidence="3 4" key="1">
    <citation type="submission" date="2019-09" db="EMBL/GenBank/DDBJ databases">
        <title>Genome sequence and assembly of Taibaiella sp.</title>
        <authorList>
            <person name="Chhetri G."/>
        </authorList>
    </citation>
    <scope>NUCLEOTIDE SEQUENCE [LARGE SCALE GENOMIC DNA]</scope>
    <source>
        <strain evidence="3 4">KVB11</strain>
    </source>
</reference>
<feature type="transmembrane region" description="Helical" evidence="1">
    <location>
        <begin position="45"/>
        <end position="63"/>
    </location>
</feature>
<feature type="transmembrane region" description="Helical" evidence="1">
    <location>
        <begin position="7"/>
        <end position="25"/>
    </location>
</feature>
<proteinExistence type="predicted"/>
<evidence type="ECO:0000313" key="3">
    <source>
        <dbReference type="EMBL" id="KAA5533507.1"/>
    </source>
</evidence>
<evidence type="ECO:0000313" key="4">
    <source>
        <dbReference type="Proteomes" id="UP000323632"/>
    </source>
</evidence>
<keyword evidence="1" id="KW-0812">Transmembrane</keyword>
<dbReference type="GO" id="GO:0000155">
    <property type="term" value="F:phosphorelay sensor kinase activity"/>
    <property type="evidence" value="ECO:0007669"/>
    <property type="project" value="InterPro"/>
</dbReference>
<dbReference type="InterPro" id="IPR050640">
    <property type="entry name" value="Bact_2-comp_sensor_kinase"/>
</dbReference>
<keyword evidence="3" id="KW-0418">Kinase</keyword>
<accession>A0A5M6CEM5</accession>
<dbReference type="EMBL" id="VWSH01000003">
    <property type="protein sequence ID" value="KAA5533507.1"/>
    <property type="molecule type" value="Genomic_DNA"/>
</dbReference>